<reference evidence="5" key="1">
    <citation type="submission" date="2016-10" db="EMBL/GenBank/DDBJ databases">
        <authorList>
            <person name="Varghese N."/>
            <person name="Submissions S."/>
        </authorList>
    </citation>
    <scope>NUCLEOTIDE SEQUENCE [LARGE SCALE GENOMIC DNA]</scope>
    <source>
        <strain evidence="5">DSM 25329</strain>
    </source>
</reference>
<dbReference type="Proteomes" id="UP000198748">
    <property type="component" value="Unassembled WGS sequence"/>
</dbReference>
<organism evidence="4 5">
    <name type="scientific">Dyadobacter soli</name>
    <dbReference type="NCBI Taxonomy" id="659014"/>
    <lineage>
        <taxon>Bacteria</taxon>
        <taxon>Pseudomonadati</taxon>
        <taxon>Bacteroidota</taxon>
        <taxon>Cytophagia</taxon>
        <taxon>Cytophagales</taxon>
        <taxon>Spirosomataceae</taxon>
        <taxon>Dyadobacter</taxon>
    </lineage>
</organism>
<dbReference type="PANTHER" id="PTHR43584">
    <property type="entry name" value="NUCLEOTIDYL TRANSFERASE"/>
    <property type="match status" value="1"/>
</dbReference>
<dbReference type="InterPro" id="IPR050065">
    <property type="entry name" value="GlmU-like"/>
</dbReference>
<dbReference type="Gene3D" id="3.90.550.10">
    <property type="entry name" value="Spore Coat Polysaccharide Biosynthesis Protein SpsA, Chain A"/>
    <property type="match status" value="1"/>
</dbReference>
<dbReference type="SUPFAM" id="SSF53448">
    <property type="entry name" value="Nucleotide-diphospho-sugar transferases"/>
    <property type="match status" value="1"/>
</dbReference>
<sequence length="237" mass="26537">MNYAIIAAGEGSRLAKEGFTLPKPMVSLHGEMLIDRLIGIFMRNNAEKIMVIVNEESPLLEMHLMGLAENLPIQIVKKSTPSSLHSVYELFKSDPALSEVCLTTTDTVFREEEFSAFISEFEENKTLEGQMAVTTFIDDESPLYVAVDDDDRITAFTDDNSTDTPFVSGGIYCLRRKAIETVNVAVENGVSRMRNFQRQLVADRLHLKAYPFTKIVDVDHVSDIQTAELFLSGEAVY</sequence>
<evidence type="ECO:0000259" key="3">
    <source>
        <dbReference type="Pfam" id="PF00483"/>
    </source>
</evidence>
<evidence type="ECO:0000313" key="5">
    <source>
        <dbReference type="Proteomes" id="UP000198748"/>
    </source>
</evidence>
<accession>A0A1G6ZM55</accession>
<feature type="domain" description="Nucleotidyl transferase" evidence="3">
    <location>
        <begin position="5"/>
        <end position="203"/>
    </location>
</feature>
<gene>
    <name evidence="4" type="ORF">SAMN04487996_103150</name>
</gene>
<evidence type="ECO:0000313" key="4">
    <source>
        <dbReference type="EMBL" id="SDE02885.1"/>
    </source>
</evidence>
<dbReference type="AlphaFoldDB" id="A0A1G6ZM55"/>
<proteinExistence type="predicted"/>
<dbReference type="PANTHER" id="PTHR43584:SF8">
    <property type="entry name" value="N-ACETYLMURAMATE ALPHA-1-PHOSPHATE URIDYLYLTRANSFERASE"/>
    <property type="match status" value="1"/>
</dbReference>
<dbReference type="EMBL" id="FNAN01000003">
    <property type="protein sequence ID" value="SDE02885.1"/>
    <property type="molecule type" value="Genomic_DNA"/>
</dbReference>
<dbReference type="OrthoDB" id="9784180at2"/>
<dbReference type="Pfam" id="PF00483">
    <property type="entry name" value="NTP_transferase"/>
    <property type="match status" value="1"/>
</dbReference>
<dbReference type="InterPro" id="IPR029044">
    <property type="entry name" value="Nucleotide-diphossugar_trans"/>
</dbReference>
<dbReference type="GO" id="GO:0016779">
    <property type="term" value="F:nucleotidyltransferase activity"/>
    <property type="evidence" value="ECO:0007669"/>
    <property type="project" value="UniProtKB-KW"/>
</dbReference>
<dbReference type="RefSeq" id="WP_090147361.1">
    <property type="nucleotide sequence ID" value="NZ_FNAN01000003.1"/>
</dbReference>
<protein>
    <submittedName>
        <fullName evidence="4">MobA-like NTP transferase domain-containing protein</fullName>
    </submittedName>
</protein>
<keyword evidence="2" id="KW-0548">Nucleotidyltransferase</keyword>
<dbReference type="InterPro" id="IPR005835">
    <property type="entry name" value="NTP_transferase_dom"/>
</dbReference>
<keyword evidence="5" id="KW-1185">Reference proteome</keyword>
<name>A0A1G6ZM55_9BACT</name>
<dbReference type="STRING" id="659014.SAMN04487996_103150"/>
<evidence type="ECO:0000256" key="1">
    <source>
        <dbReference type="ARBA" id="ARBA00022679"/>
    </source>
</evidence>
<evidence type="ECO:0000256" key="2">
    <source>
        <dbReference type="ARBA" id="ARBA00022695"/>
    </source>
</evidence>
<keyword evidence="1 4" id="KW-0808">Transferase</keyword>